<dbReference type="Proteomes" id="UP001234297">
    <property type="component" value="Chromosome 4"/>
</dbReference>
<organism evidence="1 2">
    <name type="scientific">Persea americana</name>
    <name type="common">Avocado</name>
    <dbReference type="NCBI Taxonomy" id="3435"/>
    <lineage>
        <taxon>Eukaryota</taxon>
        <taxon>Viridiplantae</taxon>
        <taxon>Streptophyta</taxon>
        <taxon>Embryophyta</taxon>
        <taxon>Tracheophyta</taxon>
        <taxon>Spermatophyta</taxon>
        <taxon>Magnoliopsida</taxon>
        <taxon>Magnoliidae</taxon>
        <taxon>Laurales</taxon>
        <taxon>Lauraceae</taxon>
        <taxon>Persea</taxon>
    </lineage>
</organism>
<name>A0ACC2K8M9_PERAE</name>
<sequence length="332" mass="36365">MFVFGDSLVDNGNNNYLYSLAKANYFPYGIDFYQGPSGRFSNGKTAVDMWGEMLGLPYLPTFVQSKTNVRVMLSGVNYASAAGGILDETGQHLGGRFSLSQQVMNFESNMNDLRNEMGPHNLTQYLAKSIALIVSGSNDYLMNYLLPYLYNSSHNYTPQGYADLLLNHYTRQILALHSVGLRKFFLAGLGPLGCVPNQLALNQTPPGQCVSSVNEIVGLFNVGLKSLVDHLNGNHAGAIFLYGNAYGAIVDILINPATYGFQVTNEGCCGIGRNKGQVTCLPLSIPCANRDQYIFWDAFHPTQAVNAIFAQRAFSGPPSYCYPINIQQMALK</sequence>
<evidence type="ECO:0000313" key="2">
    <source>
        <dbReference type="Proteomes" id="UP001234297"/>
    </source>
</evidence>
<evidence type="ECO:0000313" key="1">
    <source>
        <dbReference type="EMBL" id="KAJ8617388.1"/>
    </source>
</evidence>
<proteinExistence type="predicted"/>
<protein>
    <submittedName>
        <fullName evidence="1">Uncharacterized protein</fullName>
    </submittedName>
</protein>
<reference evidence="1 2" key="1">
    <citation type="journal article" date="2022" name="Hortic Res">
        <title>A haplotype resolved chromosomal level avocado genome allows analysis of novel avocado genes.</title>
        <authorList>
            <person name="Nath O."/>
            <person name="Fletcher S.J."/>
            <person name="Hayward A."/>
            <person name="Shaw L.M."/>
            <person name="Masouleh A.K."/>
            <person name="Furtado A."/>
            <person name="Henry R.J."/>
            <person name="Mitter N."/>
        </authorList>
    </citation>
    <scope>NUCLEOTIDE SEQUENCE [LARGE SCALE GENOMIC DNA]</scope>
    <source>
        <strain evidence="2">cv. Hass</strain>
    </source>
</reference>
<keyword evidence="2" id="KW-1185">Reference proteome</keyword>
<gene>
    <name evidence="1" type="ORF">MRB53_013574</name>
</gene>
<comment type="caution">
    <text evidence="1">The sequence shown here is derived from an EMBL/GenBank/DDBJ whole genome shotgun (WGS) entry which is preliminary data.</text>
</comment>
<accession>A0ACC2K8M9</accession>
<dbReference type="EMBL" id="CM056812">
    <property type="protein sequence ID" value="KAJ8617388.1"/>
    <property type="molecule type" value="Genomic_DNA"/>
</dbReference>